<protein>
    <submittedName>
        <fullName evidence="3">Uncharacterized protein LOC100898605</fullName>
    </submittedName>
</protein>
<evidence type="ECO:0000313" key="2">
    <source>
        <dbReference type="Proteomes" id="UP000694867"/>
    </source>
</evidence>
<proteinExistence type="predicted"/>
<feature type="signal peptide" evidence="1">
    <location>
        <begin position="1"/>
        <end position="21"/>
    </location>
</feature>
<organism evidence="2 3">
    <name type="scientific">Galendromus occidentalis</name>
    <name type="common">western predatory mite</name>
    <dbReference type="NCBI Taxonomy" id="34638"/>
    <lineage>
        <taxon>Eukaryota</taxon>
        <taxon>Metazoa</taxon>
        <taxon>Ecdysozoa</taxon>
        <taxon>Arthropoda</taxon>
        <taxon>Chelicerata</taxon>
        <taxon>Arachnida</taxon>
        <taxon>Acari</taxon>
        <taxon>Parasitiformes</taxon>
        <taxon>Mesostigmata</taxon>
        <taxon>Gamasina</taxon>
        <taxon>Phytoseioidea</taxon>
        <taxon>Phytoseiidae</taxon>
        <taxon>Typhlodrominae</taxon>
        <taxon>Galendromus</taxon>
    </lineage>
</organism>
<evidence type="ECO:0000256" key="1">
    <source>
        <dbReference type="SAM" id="SignalP"/>
    </source>
</evidence>
<evidence type="ECO:0000313" key="3">
    <source>
        <dbReference type="RefSeq" id="XP_003742988.1"/>
    </source>
</evidence>
<sequence>MRRIIALAMLIAIVLPPACESTVGILPLAAMGVVGFKVYLGMRLLGSSAISLQSYLPTLSSLHGYDIFDGEDVDDSDDEDDDQEKSSKKARRIQKRAVDSIYNRAFPRLNPEILKFIHQIDDDQCFEKFVCQLGADRKAFGKLGMNVALMLEFYSSDPNSWYNTAMHKGRKLGKKDLCPGRCESEDIKKVVNYVSKELFSGYTE</sequence>
<dbReference type="GeneID" id="100898605"/>
<gene>
    <name evidence="3" type="primary">LOC100898605</name>
</gene>
<feature type="chain" id="PRO_5042605737" evidence="1">
    <location>
        <begin position="22"/>
        <end position="204"/>
    </location>
</feature>
<keyword evidence="2" id="KW-1185">Reference proteome</keyword>
<reference evidence="3" key="1">
    <citation type="submission" date="2025-08" db="UniProtKB">
        <authorList>
            <consortium name="RefSeq"/>
        </authorList>
    </citation>
    <scope>IDENTIFICATION</scope>
</reference>
<dbReference type="KEGG" id="goe:100898605"/>
<dbReference type="Proteomes" id="UP000694867">
    <property type="component" value="Unplaced"/>
</dbReference>
<keyword evidence="1" id="KW-0732">Signal</keyword>
<accession>A0AAJ6QQY7</accession>
<dbReference type="RefSeq" id="XP_003742988.1">
    <property type="nucleotide sequence ID" value="XM_003742940.2"/>
</dbReference>
<dbReference type="AlphaFoldDB" id="A0AAJ6QQY7"/>
<name>A0AAJ6QQY7_9ACAR</name>